<name>A0A9W9PR40_9EURO</name>
<dbReference type="InterPro" id="IPR018289">
    <property type="entry name" value="MULE_transposase_dom"/>
</dbReference>
<sequence>MLISTILPHQVGLPVHEGVLLMNIDDSAASSDDEVPLNPPPSTFPLPSLQPKYDTSELAFIAVNTFAKPYGYALTRKRSKTTKKGVMKTVRLGCDRGRRYIGHTREERIRKTSTLANQCPFSMSVRLDLQSDTWYLTVEDETHNHLPSPGITHPVHRRLEYPRDIYNIRGRLIREYLNGRTPIQALMEELPKGGNWIFKYEVDEQHHITALFCMHRTSLAMLKHHPWVISMDCTYKTNRFGLPMLDIVGFTPTGATFHVALAFIQDEKQETYTVILRCLAEAYDSLGLAYPRTILTDKEKALINAIRQVFRLTNIMVCLWHINMNIMKKARPLLGDQIAIARRDNISTRPMTKAQMDKELRQMVDTGWKKMLQGWNRIVYADSVSAFQTSWTWFQAQYSDPIFLPILQYIEDEWLNDCPEQFLHIHTAHYLHLHESATSRTESAHWLLKRELQSSTNDLLVVLQSFERALNRHYADI</sequence>
<reference evidence="2" key="2">
    <citation type="journal article" date="2023" name="IMA Fungus">
        <title>Comparative genomic study of the Penicillium genus elucidates a diverse pangenome and 15 lateral gene transfer events.</title>
        <authorList>
            <person name="Petersen C."/>
            <person name="Sorensen T."/>
            <person name="Nielsen M.R."/>
            <person name="Sondergaard T.E."/>
            <person name="Sorensen J.L."/>
            <person name="Fitzpatrick D.A."/>
            <person name="Frisvad J.C."/>
            <person name="Nielsen K.L."/>
        </authorList>
    </citation>
    <scope>NUCLEOTIDE SEQUENCE</scope>
    <source>
        <strain evidence="2">IBT 21472</strain>
    </source>
</reference>
<dbReference type="AlphaFoldDB" id="A0A9W9PR40"/>
<gene>
    <name evidence="2" type="ORF">N7476_009232</name>
</gene>
<keyword evidence="3" id="KW-1185">Reference proteome</keyword>
<organism evidence="2 3">
    <name type="scientific">Penicillium atrosanguineum</name>
    <dbReference type="NCBI Taxonomy" id="1132637"/>
    <lineage>
        <taxon>Eukaryota</taxon>
        <taxon>Fungi</taxon>
        <taxon>Dikarya</taxon>
        <taxon>Ascomycota</taxon>
        <taxon>Pezizomycotina</taxon>
        <taxon>Eurotiomycetes</taxon>
        <taxon>Eurotiomycetidae</taxon>
        <taxon>Eurotiales</taxon>
        <taxon>Aspergillaceae</taxon>
        <taxon>Penicillium</taxon>
    </lineage>
</organism>
<dbReference type="EMBL" id="JAPZBO010000009">
    <property type="protein sequence ID" value="KAJ5302433.1"/>
    <property type="molecule type" value="Genomic_DNA"/>
</dbReference>
<dbReference type="Pfam" id="PF10551">
    <property type="entry name" value="MULE"/>
    <property type="match status" value="1"/>
</dbReference>
<comment type="caution">
    <text evidence="2">The sequence shown here is derived from an EMBL/GenBank/DDBJ whole genome shotgun (WGS) entry which is preliminary data.</text>
</comment>
<dbReference type="PANTHER" id="PTHR47718:SF3">
    <property type="entry name" value="PROTEIN FAR1-RELATED SEQUENCE 5-LIKE"/>
    <property type="match status" value="1"/>
</dbReference>
<evidence type="ECO:0000313" key="3">
    <source>
        <dbReference type="Proteomes" id="UP001147746"/>
    </source>
</evidence>
<accession>A0A9W9PR40</accession>
<evidence type="ECO:0000259" key="1">
    <source>
        <dbReference type="Pfam" id="PF10551"/>
    </source>
</evidence>
<protein>
    <recommendedName>
        <fullName evidence="1">MULE transposase domain-containing protein</fullName>
    </recommendedName>
</protein>
<dbReference type="Proteomes" id="UP001147746">
    <property type="component" value="Unassembled WGS sequence"/>
</dbReference>
<proteinExistence type="predicted"/>
<feature type="domain" description="MULE transposase" evidence="1">
    <location>
        <begin position="228"/>
        <end position="325"/>
    </location>
</feature>
<reference evidence="2" key="1">
    <citation type="submission" date="2022-12" db="EMBL/GenBank/DDBJ databases">
        <authorList>
            <person name="Petersen C."/>
        </authorList>
    </citation>
    <scope>NUCLEOTIDE SEQUENCE</scope>
    <source>
        <strain evidence="2">IBT 21472</strain>
    </source>
</reference>
<dbReference type="PANTHER" id="PTHR47718">
    <property type="entry name" value="OS01G0519700 PROTEIN"/>
    <property type="match status" value="1"/>
</dbReference>
<evidence type="ECO:0000313" key="2">
    <source>
        <dbReference type="EMBL" id="KAJ5302433.1"/>
    </source>
</evidence>